<dbReference type="AlphaFoldDB" id="A0A3N2PYK7"/>
<sequence length="608" mass="63907">MENANLITEAPTSSSPTSTAAPTSTRAPSTAPEEPSNTSAPASSSSSEPSSEASSGAGSGSGNGRDDAPHDDNNHPEDDEPEAGRTRLETALVVGSLCAALFLAALDVTIIATAVPTISEEFQSNLGYIWIGSSYLLSNAAFVPTWGKISDIFGRKPILLCAVAVFWVGSLLCGVAVDMPMLIAARAVQGLGGGGIIVLVNICISDLFSIRQRGVYFGLVGMVWAVASAIGPVLGGVFTSQATWRWCFYVNLPISGLGLVVLSFVLKLHNPRTPIADGLRAIDWSGSLTIIGGTIMFLLGLELGGVSYPWHSATVVCLIVFGLVTIALFVANEHFLAAYPVVPLRLFATRSNLAALTTTFCQAFVFISGSYWLPLYFQAVLAASSLLSGVYILPYVISLSLVSAASGFVIRKTGNYFYLIVAGMAITTLGFGLFVDLPASDDFVKIVLYQVVAGIGIGPNFQSPLIALQTNVEPRDIASATATFGFVRQMATSISVVIGGVVFNNRMDAQRPYLVAELGPELAERFSGGSAASSVGWVAGLTGREARVARGAYLDSLRTMYIVYVAFAGLGLVTGLFVRQTRLSKSHKEHQTGLKSLRGRAEKDGGGG</sequence>
<feature type="compositionally biased region" description="Low complexity" evidence="10">
    <location>
        <begin position="10"/>
        <end position="56"/>
    </location>
</feature>
<organism evidence="13 14">
    <name type="scientific">Sodiomyces alkalinus (strain CBS 110278 / VKM F-3762 / F11)</name>
    <name type="common">Alkaliphilic filamentous fungus</name>
    <dbReference type="NCBI Taxonomy" id="1314773"/>
    <lineage>
        <taxon>Eukaryota</taxon>
        <taxon>Fungi</taxon>
        <taxon>Dikarya</taxon>
        <taxon>Ascomycota</taxon>
        <taxon>Pezizomycotina</taxon>
        <taxon>Sordariomycetes</taxon>
        <taxon>Hypocreomycetidae</taxon>
        <taxon>Glomerellales</taxon>
        <taxon>Plectosphaerellaceae</taxon>
        <taxon>Sodiomyces</taxon>
    </lineage>
</organism>
<evidence type="ECO:0000256" key="4">
    <source>
        <dbReference type="ARBA" id="ARBA00022692"/>
    </source>
</evidence>
<feature type="transmembrane region" description="Helical" evidence="11">
    <location>
        <begin position="91"/>
        <end position="115"/>
    </location>
</feature>
<dbReference type="RefSeq" id="XP_028467425.1">
    <property type="nucleotide sequence ID" value="XM_028607928.1"/>
</dbReference>
<feature type="transmembrane region" description="Helical" evidence="11">
    <location>
        <begin position="127"/>
        <end position="146"/>
    </location>
</feature>
<evidence type="ECO:0000256" key="9">
    <source>
        <dbReference type="ARBA" id="ARBA00083178"/>
    </source>
</evidence>
<keyword evidence="3" id="KW-0813">Transport</keyword>
<dbReference type="InterPro" id="IPR011701">
    <property type="entry name" value="MFS"/>
</dbReference>
<dbReference type="GeneID" id="39576406"/>
<dbReference type="Gene3D" id="1.20.1720.10">
    <property type="entry name" value="Multidrug resistance protein D"/>
    <property type="match status" value="1"/>
</dbReference>
<reference evidence="13 14" key="1">
    <citation type="journal article" date="2018" name="Mol. Ecol.">
        <title>The obligate alkalophilic soda-lake fungus Sodiomyces alkalinus has shifted to a protein diet.</title>
        <authorList>
            <person name="Grum-Grzhimaylo A.A."/>
            <person name="Falkoski D.L."/>
            <person name="van den Heuvel J."/>
            <person name="Valero-Jimenez C.A."/>
            <person name="Min B."/>
            <person name="Choi I.G."/>
            <person name="Lipzen A."/>
            <person name="Daum C.G."/>
            <person name="Aanen D.K."/>
            <person name="Tsang A."/>
            <person name="Henrissat B."/>
            <person name="Bilanenko E.N."/>
            <person name="de Vries R.P."/>
            <person name="van Kan J.A.L."/>
            <person name="Grigoriev I.V."/>
            <person name="Debets A.J.M."/>
        </authorList>
    </citation>
    <scope>NUCLEOTIDE SEQUENCE [LARGE SCALE GENOMIC DNA]</scope>
    <source>
        <strain evidence="13 14">F11</strain>
    </source>
</reference>
<feature type="compositionally biased region" description="Basic and acidic residues" evidence="10">
    <location>
        <begin position="599"/>
        <end position="608"/>
    </location>
</feature>
<accession>A0A3N2PYK7</accession>
<feature type="transmembrane region" description="Helical" evidence="11">
    <location>
        <begin position="313"/>
        <end position="332"/>
    </location>
</feature>
<dbReference type="GO" id="GO:0005886">
    <property type="term" value="C:plasma membrane"/>
    <property type="evidence" value="ECO:0007669"/>
    <property type="project" value="TreeGrafter"/>
</dbReference>
<feature type="transmembrane region" description="Helical" evidence="11">
    <location>
        <begin position="158"/>
        <end position="177"/>
    </location>
</feature>
<gene>
    <name evidence="13" type="ORF">SODALDRAFT_273988</name>
</gene>
<evidence type="ECO:0000256" key="2">
    <source>
        <dbReference type="ARBA" id="ARBA00007520"/>
    </source>
</evidence>
<dbReference type="Gene3D" id="1.20.1250.20">
    <property type="entry name" value="MFS general substrate transporter like domains"/>
    <property type="match status" value="1"/>
</dbReference>
<dbReference type="PRINTS" id="PR01036">
    <property type="entry name" value="TCRTETB"/>
</dbReference>
<feature type="transmembrane region" description="Helical" evidence="11">
    <location>
        <begin position="281"/>
        <end position="301"/>
    </location>
</feature>
<feature type="transmembrane region" description="Helical" evidence="11">
    <location>
        <begin position="216"/>
        <end position="238"/>
    </location>
</feature>
<evidence type="ECO:0000256" key="3">
    <source>
        <dbReference type="ARBA" id="ARBA00022448"/>
    </source>
</evidence>
<dbReference type="PROSITE" id="PS50850">
    <property type="entry name" value="MFS"/>
    <property type="match status" value="1"/>
</dbReference>
<feature type="transmembrane region" description="Helical" evidence="11">
    <location>
        <begin position="250"/>
        <end position="269"/>
    </location>
</feature>
<feature type="region of interest" description="Disordered" evidence="10">
    <location>
        <begin position="588"/>
        <end position="608"/>
    </location>
</feature>
<protein>
    <recommendedName>
        <fullName evidence="8">Efflux pump dotC</fullName>
    </recommendedName>
    <alternativeName>
        <fullName evidence="9">Dothistromin biosynthesis protein C</fullName>
    </alternativeName>
</protein>
<feature type="transmembrane region" description="Helical" evidence="11">
    <location>
        <begin position="416"/>
        <end position="435"/>
    </location>
</feature>
<keyword evidence="5 11" id="KW-1133">Transmembrane helix</keyword>
<keyword evidence="4 11" id="KW-0812">Transmembrane</keyword>
<evidence type="ECO:0000256" key="1">
    <source>
        <dbReference type="ARBA" id="ARBA00004128"/>
    </source>
</evidence>
<dbReference type="OrthoDB" id="10021397at2759"/>
<proteinExistence type="inferred from homology"/>
<dbReference type="GO" id="GO:0022857">
    <property type="term" value="F:transmembrane transporter activity"/>
    <property type="evidence" value="ECO:0007669"/>
    <property type="project" value="InterPro"/>
</dbReference>
<dbReference type="Proteomes" id="UP000272025">
    <property type="component" value="Unassembled WGS sequence"/>
</dbReference>
<feature type="transmembrane region" description="Helical" evidence="11">
    <location>
        <begin position="183"/>
        <end position="204"/>
    </location>
</feature>
<evidence type="ECO:0000256" key="10">
    <source>
        <dbReference type="SAM" id="MobiDB-lite"/>
    </source>
</evidence>
<dbReference type="EMBL" id="ML119053">
    <property type="protein sequence ID" value="ROT39619.1"/>
    <property type="molecule type" value="Genomic_DNA"/>
</dbReference>
<evidence type="ECO:0000256" key="7">
    <source>
        <dbReference type="ARBA" id="ARBA00057269"/>
    </source>
</evidence>
<comment type="similarity">
    <text evidence="2">Belongs to the major facilitator superfamily. TCR/Tet family.</text>
</comment>
<evidence type="ECO:0000256" key="6">
    <source>
        <dbReference type="ARBA" id="ARBA00023136"/>
    </source>
</evidence>
<dbReference type="PANTHER" id="PTHR23501">
    <property type="entry name" value="MAJOR FACILITATOR SUPERFAMILY"/>
    <property type="match status" value="1"/>
</dbReference>
<dbReference type="FunFam" id="1.20.1720.10:FF:000014">
    <property type="entry name" value="MFS drug transporter, putative"/>
    <property type="match status" value="1"/>
</dbReference>
<evidence type="ECO:0000313" key="13">
    <source>
        <dbReference type="EMBL" id="ROT39619.1"/>
    </source>
</evidence>
<keyword evidence="6 11" id="KW-0472">Membrane</keyword>
<dbReference type="FunFam" id="1.20.1250.20:FF:000196">
    <property type="entry name" value="MFS toxin efflux pump (AflT)"/>
    <property type="match status" value="1"/>
</dbReference>
<feature type="transmembrane region" description="Helical" evidence="11">
    <location>
        <begin position="379"/>
        <end position="404"/>
    </location>
</feature>
<feature type="transmembrane region" description="Helical" evidence="11">
    <location>
        <begin position="480"/>
        <end position="503"/>
    </location>
</feature>
<evidence type="ECO:0000256" key="11">
    <source>
        <dbReference type="SAM" id="Phobius"/>
    </source>
</evidence>
<evidence type="ECO:0000313" key="14">
    <source>
        <dbReference type="Proteomes" id="UP000272025"/>
    </source>
</evidence>
<evidence type="ECO:0000259" key="12">
    <source>
        <dbReference type="PROSITE" id="PS50850"/>
    </source>
</evidence>
<feature type="region of interest" description="Disordered" evidence="10">
    <location>
        <begin position="1"/>
        <end position="84"/>
    </location>
</feature>
<feature type="domain" description="Major facilitator superfamily (MFS) profile" evidence="12">
    <location>
        <begin position="93"/>
        <end position="583"/>
    </location>
</feature>
<dbReference type="Pfam" id="PF07690">
    <property type="entry name" value="MFS_1"/>
    <property type="match status" value="1"/>
</dbReference>
<dbReference type="SUPFAM" id="SSF103473">
    <property type="entry name" value="MFS general substrate transporter"/>
    <property type="match status" value="1"/>
</dbReference>
<name>A0A3N2PYK7_SODAK</name>
<evidence type="ECO:0000256" key="8">
    <source>
        <dbReference type="ARBA" id="ARBA00069956"/>
    </source>
</evidence>
<dbReference type="InterPro" id="IPR036259">
    <property type="entry name" value="MFS_trans_sf"/>
</dbReference>
<feature type="transmembrane region" description="Helical" evidence="11">
    <location>
        <begin position="353"/>
        <end position="373"/>
    </location>
</feature>
<feature type="transmembrane region" description="Helical" evidence="11">
    <location>
        <begin position="561"/>
        <end position="578"/>
    </location>
</feature>
<comment type="subcellular location">
    <subcellularLocation>
        <location evidence="1">Vacuole membrane</location>
        <topology evidence="1">Multi-pass membrane protein</topology>
    </subcellularLocation>
</comment>
<dbReference type="InterPro" id="IPR020846">
    <property type="entry name" value="MFS_dom"/>
</dbReference>
<dbReference type="CDD" id="cd17502">
    <property type="entry name" value="MFS_Azr1_MDR_like"/>
    <property type="match status" value="1"/>
</dbReference>
<feature type="transmembrane region" description="Helical" evidence="11">
    <location>
        <begin position="447"/>
        <end position="468"/>
    </location>
</feature>
<keyword evidence="14" id="KW-1185">Reference proteome</keyword>
<dbReference type="PANTHER" id="PTHR23501:SF102">
    <property type="entry name" value="DRUG TRANSPORTER, PUTATIVE (AFU_ORTHOLOGUE AFUA_3G08530)-RELATED"/>
    <property type="match status" value="1"/>
</dbReference>
<evidence type="ECO:0000256" key="5">
    <source>
        <dbReference type="ARBA" id="ARBA00022989"/>
    </source>
</evidence>
<comment type="function">
    <text evidence="7">Efflux pump; part of the gene cluster that mediates the biosynthesis of dothistromin (DOTH), a polyketide toxin very similar in structure to the aflatoxin precursor, versicolorin B. One function of dotC may be to transport early-stage dothistromin biosynthetic intermediates from the cytoplasm into vacuoles, thereby affecting the rate of dothistromin production.</text>
</comment>
<dbReference type="GO" id="GO:0005774">
    <property type="term" value="C:vacuolar membrane"/>
    <property type="evidence" value="ECO:0007669"/>
    <property type="project" value="UniProtKB-SubCell"/>
</dbReference>
<feature type="compositionally biased region" description="Basic and acidic residues" evidence="10">
    <location>
        <begin position="64"/>
        <end position="84"/>
    </location>
</feature>